<accession>A0ABQ7XAV1</accession>
<evidence type="ECO:0000313" key="2">
    <source>
        <dbReference type="Proteomes" id="UP000824890"/>
    </source>
</evidence>
<sequence length="110" mass="13903">SKPRQLQMKLRSKKLLPLILRGEIRVNHLYLRKFMIKKSTMTKRRKWRIRIRTWKSKPRQLQMKLRSKKLLPLILRGEIRVNHLYLRKFMIKKSTMTKRRKWRIRIRTWK</sequence>
<proteinExistence type="predicted"/>
<dbReference type="EMBL" id="JAGKQM010001206">
    <property type="protein sequence ID" value="KAH0852221.1"/>
    <property type="molecule type" value="Genomic_DNA"/>
</dbReference>
<dbReference type="Proteomes" id="UP000824890">
    <property type="component" value="Unassembled WGS sequence"/>
</dbReference>
<protein>
    <submittedName>
        <fullName evidence="1">Uncharacterized protein</fullName>
    </submittedName>
</protein>
<gene>
    <name evidence="1" type="ORF">HID58_094152</name>
</gene>
<feature type="non-terminal residue" evidence="1">
    <location>
        <position position="1"/>
    </location>
</feature>
<name>A0ABQ7XAV1_BRANA</name>
<evidence type="ECO:0000313" key="1">
    <source>
        <dbReference type="EMBL" id="KAH0852221.1"/>
    </source>
</evidence>
<reference evidence="1 2" key="1">
    <citation type="submission" date="2021-05" db="EMBL/GenBank/DDBJ databases">
        <title>Genome Assembly of Synthetic Allotetraploid Brassica napus Reveals Homoeologous Exchanges between Subgenomes.</title>
        <authorList>
            <person name="Davis J.T."/>
        </authorList>
    </citation>
    <scope>NUCLEOTIDE SEQUENCE [LARGE SCALE GENOMIC DNA]</scope>
    <source>
        <strain evidence="2">cv. Da-Ae</strain>
        <tissue evidence="1">Seedling</tissue>
    </source>
</reference>
<feature type="non-terminal residue" evidence="1">
    <location>
        <position position="110"/>
    </location>
</feature>
<keyword evidence="2" id="KW-1185">Reference proteome</keyword>
<organism evidence="1 2">
    <name type="scientific">Brassica napus</name>
    <name type="common">Rape</name>
    <dbReference type="NCBI Taxonomy" id="3708"/>
    <lineage>
        <taxon>Eukaryota</taxon>
        <taxon>Viridiplantae</taxon>
        <taxon>Streptophyta</taxon>
        <taxon>Embryophyta</taxon>
        <taxon>Tracheophyta</taxon>
        <taxon>Spermatophyta</taxon>
        <taxon>Magnoliopsida</taxon>
        <taxon>eudicotyledons</taxon>
        <taxon>Gunneridae</taxon>
        <taxon>Pentapetalae</taxon>
        <taxon>rosids</taxon>
        <taxon>malvids</taxon>
        <taxon>Brassicales</taxon>
        <taxon>Brassicaceae</taxon>
        <taxon>Brassiceae</taxon>
        <taxon>Brassica</taxon>
    </lineage>
</organism>
<comment type="caution">
    <text evidence="1">The sequence shown here is derived from an EMBL/GenBank/DDBJ whole genome shotgun (WGS) entry which is preliminary data.</text>
</comment>